<gene>
    <name evidence="20" type="ORF">PSNMU_V1.4_AUG-EV-PASAV3_0107710</name>
</gene>
<evidence type="ECO:0000256" key="11">
    <source>
        <dbReference type="ARBA" id="ARBA00022824"/>
    </source>
</evidence>
<keyword evidence="10" id="KW-0479">Metal-binding</keyword>
<dbReference type="EMBL" id="CAACVS010000577">
    <property type="protein sequence ID" value="VEU43724.1"/>
    <property type="molecule type" value="Genomic_DNA"/>
</dbReference>
<dbReference type="Pfam" id="PF02485">
    <property type="entry name" value="Branch"/>
    <property type="match status" value="1"/>
</dbReference>
<keyword evidence="13" id="KW-1133">Transmembrane helix</keyword>
<evidence type="ECO:0000256" key="9">
    <source>
        <dbReference type="ARBA" id="ARBA00022692"/>
    </source>
</evidence>
<keyword evidence="8" id="KW-0808">Transferase</keyword>
<keyword evidence="16" id="KW-1015">Disulfide bond</keyword>
<evidence type="ECO:0000256" key="14">
    <source>
        <dbReference type="ARBA" id="ARBA00023034"/>
    </source>
</evidence>
<dbReference type="EC" id="2.4.2.26" evidence="6"/>
<evidence type="ECO:0000256" key="3">
    <source>
        <dbReference type="ARBA" id="ARBA00004840"/>
    </source>
</evidence>
<keyword evidence="12" id="KW-0735">Signal-anchor</keyword>
<name>A0A448ZNZ5_9STRA</name>
<organism evidence="20 21">
    <name type="scientific">Pseudo-nitzschia multistriata</name>
    <dbReference type="NCBI Taxonomy" id="183589"/>
    <lineage>
        <taxon>Eukaryota</taxon>
        <taxon>Sar</taxon>
        <taxon>Stramenopiles</taxon>
        <taxon>Ochrophyta</taxon>
        <taxon>Bacillariophyta</taxon>
        <taxon>Bacillariophyceae</taxon>
        <taxon>Bacillariophycidae</taxon>
        <taxon>Bacillariales</taxon>
        <taxon>Bacillariaceae</taxon>
        <taxon>Pseudo-nitzschia</taxon>
    </lineage>
</organism>
<evidence type="ECO:0000256" key="10">
    <source>
        <dbReference type="ARBA" id="ARBA00022723"/>
    </source>
</evidence>
<evidence type="ECO:0000313" key="20">
    <source>
        <dbReference type="EMBL" id="VEU43724.1"/>
    </source>
</evidence>
<evidence type="ECO:0000256" key="8">
    <source>
        <dbReference type="ARBA" id="ARBA00022679"/>
    </source>
</evidence>
<evidence type="ECO:0000256" key="19">
    <source>
        <dbReference type="ARBA" id="ARBA00047847"/>
    </source>
</evidence>
<dbReference type="GO" id="GO:0000139">
    <property type="term" value="C:Golgi membrane"/>
    <property type="evidence" value="ECO:0007669"/>
    <property type="project" value="UniProtKB-SubCell"/>
</dbReference>
<evidence type="ECO:0000256" key="15">
    <source>
        <dbReference type="ARBA" id="ARBA00023136"/>
    </source>
</evidence>
<protein>
    <recommendedName>
        <fullName evidence="6">protein xylosyltransferase</fullName>
        <ecNumber evidence="6">2.4.2.26</ecNumber>
    </recommendedName>
    <alternativeName>
        <fullName evidence="18">Peptide O-xylosyltransferase</fullName>
    </alternativeName>
</protein>
<dbReference type="GO" id="GO:0005789">
    <property type="term" value="C:endoplasmic reticulum membrane"/>
    <property type="evidence" value="ECO:0007669"/>
    <property type="project" value="UniProtKB-SubCell"/>
</dbReference>
<comment type="similarity">
    <text evidence="5">Belongs to the glycosyltransferase 14 family. XylT subfamily.</text>
</comment>
<evidence type="ECO:0000256" key="12">
    <source>
        <dbReference type="ARBA" id="ARBA00022968"/>
    </source>
</evidence>
<keyword evidence="9" id="KW-0812">Transmembrane</keyword>
<evidence type="ECO:0000256" key="18">
    <source>
        <dbReference type="ARBA" id="ARBA00042865"/>
    </source>
</evidence>
<dbReference type="PANTHER" id="PTHR46025">
    <property type="entry name" value="XYLOSYLTRANSFERASE OXT"/>
    <property type="match status" value="1"/>
</dbReference>
<reference evidence="20 21" key="1">
    <citation type="submission" date="2019-01" db="EMBL/GenBank/DDBJ databases">
        <authorList>
            <person name="Ferrante I. M."/>
        </authorList>
    </citation>
    <scope>NUCLEOTIDE SEQUENCE [LARGE SCALE GENOMIC DNA]</scope>
    <source>
        <strain evidence="20 21">B856</strain>
    </source>
</reference>
<dbReference type="OrthoDB" id="2019572at2759"/>
<dbReference type="GO" id="GO:0030158">
    <property type="term" value="F:protein xylosyltransferase activity"/>
    <property type="evidence" value="ECO:0007669"/>
    <property type="project" value="UniProtKB-EC"/>
</dbReference>
<evidence type="ECO:0000256" key="5">
    <source>
        <dbReference type="ARBA" id="ARBA00010195"/>
    </source>
</evidence>
<dbReference type="PANTHER" id="PTHR46025:SF3">
    <property type="entry name" value="XYLOSYLTRANSFERASE OXT"/>
    <property type="match status" value="1"/>
</dbReference>
<dbReference type="GO" id="GO:0050650">
    <property type="term" value="P:chondroitin sulfate proteoglycan biosynthetic process"/>
    <property type="evidence" value="ECO:0007669"/>
    <property type="project" value="TreeGrafter"/>
</dbReference>
<evidence type="ECO:0000256" key="17">
    <source>
        <dbReference type="ARBA" id="ARBA00023180"/>
    </source>
</evidence>
<keyword evidence="7" id="KW-0328">Glycosyltransferase</keyword>
<evidence type="ECO:0000256" key="1">
    <source>
        <dbReference type="ARBA" id="ARBA00004323"/>
    </source>
</evidence>
<dbReference type="AlphaFoldDB" id="A0A448ZNZ5"/>
<comment type="pathway">
    <text evidence="3">Glycan metabolism; chondroitin sulfate biosynthesis.</text>
</comment>
<keyword evidence="17" id="KW-0325">Glycoprotein</keyword>
<evidence type="ECO:0000256" key="6">
    <source>
        <dbReference type="ARBA" id="ARBA00011972"/>
    </source>
</evidence>
<comment type="subcellular location">
    <subcellularLocation>
        <location evidence="2">Endoplasmic reticulum membrane</location>
        <topology evidence="2">Single-pass type II membrane protein</topology>
    </subcellularLocation>
    <subcellularLocation>
        <location evidence="1">Golgi apparatus membrane</location>
        <topology evidence="1">Single-pass type II membrane protein</topology>
    </subcellularLocation>
</comment>
<keyword evidence="14" id="KW-0333">Golgi apparatus</keyword>
<keyword evidence="15" id="KW-0472">Membrane</keyword>
<dbReference type="GO" id="GO:0046872">
    <property type="term" value="F:metal ion binding"/>
    <property type="evidence" value="ECO:0007669"/>
    <property type="project" value="UniProtKB-KW"/>
</dbReference>
<proteinExistence type="inferred from homology"/>
<dbReference type="GO" id="GO:0015012">
    <property type="term" value="P:heparan sulfate proteoglycan biosynthetic process"/>
    <property type="evidence" value="ECO:0007669"/>
    <property type="project" value="TreeGrafter"/>
</dbReference>
<evidence type="ECO:0000256" key="2">
    <source>
        <dbReference type="ARBA" id="ARBA00004648"/>
    </source>
</evidence>
<comment type="pathway">
    <text evidence="4">Glycan metabolism; heparan sulfate biosynthesis.</text>
</comment>
<sequence length="247" mass="28174">MDFSGVDFSGDAESVASLAVDAMARDMKQTGRFSKLFEKTKTPECRELIAEHYGYFLKAIATETPLPFASTKFDSSCEDEHPWDFNNLPKGVHMGIVQNRTYQPPRNETDEDSLYISAEEVVLCYGILAHDSAESTIRIIEAVDEPTTTFVVHIDGKYEENYLKLKEYASHRDRVIVLDHPHRVRVNWGGFSMVNATLQILNYIDQNDVPFTHFIHMASTSYPIVSNRRIRNTLAEYPIANYHKGTE</sequence>
<comment type="catalytic activity">
    <reaction evidence="19">
        <text>UDP-alpha-D-xylose + L-seryl-[protein] = 3-O-(beta-D-xylosyl)-L-seryl-[protein] + UDP + H(+)</text>
        <dbReference type="Rhea" id="RHEA:50192"/>
        <dbReference type="Rhea" id="RHEA-COMP:9863"/>
        <dbReference type="Rhea" id="RHEA-COMP:12567"/>
        <dbReference type="ChEBI" id="CHEBI:15378"/>
        <dbReference type="ChEBI" id="CHEBI:29999"/>
        <dbReference type="ChEBI" id="CHEBI:57632"/>
        <dbReference type="ChEBI" id="CHEBI:58223"/>
        <dbReference type="ChEBI" id="CHEBI:132085"/>
        <dbReference type="EC" id="2.4.2.26"/>
    </reaction>
</comment>
<dbReference type="InterPro" id="IPR003406">
    <property type="entry name" value="Glyco_trans_14"/>
</dbReference>
<accession>A0A448ZNZ5</accession>
<evidence type="ECO:0000313" key="21">
    <source>
        <dbReference type="Proteomes" id="UP000291116"/>
    </source>
</evidence>
<evidence type="ECO:0000256" key="4">
    <source>
        <dbReference type="ARBA" id="ARBA00005093"/>
    </source>
</evidence>
<dbReference type="InterPro" id="IPR043538">
    <property type="entry name" value="XYLT"/>
</dbReference>
<evidence type="ECO:0000256" key="13">
    <source>
        <dbReference type="ARBA" id="ARBA00022989"/>
    </source>
</evidence>
<dbReference type="Proteomes" id="UP000291116">
    <property type="component" value="Unassembled WGS sequence"/>
</dbReference>
<keyword evidence="21" id="KW-1185">Reference proteome</keyword>
<keyword evidence="11" id="KW-0256">Endoplasmic reticulum</keyword>
<evidence type="ECO:0000256" key="16">
    <source>
        <dbReference type="ARBA" id="ARBA00023157"/>
    </source>
</evidence>
<evidence type="ECO:0000256" key="7">
    <source>
        <dbReference type="ARBA" id="ARBA00022676"/>
    </source>
</evidence>